<dbReference type="RefSeq" id="WP_117401522.1">
    <property type="nucleotide sequence ID" value="NZ_QVNQ01000006.1"/>
</dbReference>
<gene>
    <name evidence="1" type="ORF">D0T12_22010</name>
</gene>
<dbReference type="AlphaFoldDB" id="A0A372GE85"/>
<evidence type="ECO:0008006" key="3">
    <source>
        <dbReference type="Google" id="ProtNLM"/>
    </source>
</evidence>
<dbReference type="EMBL" id="QVNQ01000006">
    <property type="protein sequence ID" value="RFS83691.1"/>
    <property type="molecule type" value="Genomic_DNA"/>
</dbReference>
<reference evidence="1 2" key="1">
    <citation type="submission" date="2018-08" db="EMBL/GenBank/DDBJ databases">
        <title>Actinomadura spongicola sp. nov., isolated from marine sponge Leucetta chagosensis.</title>
        <authorList>
            <person name="Li L."/>
            <person name="Lin H.W."/>
        </authorList>
    </citation>
    <scope>NUCLEOTIDE SEQUENCE [LARGE SCALE GENOMIC DNA]</scope>
    <source>
        <strain evidence="1 2">LHW52907</strain>
    </source>
</reference>
<evidence type="ECO:0000313" key="1">
    <source>
        <dbReference type="EMBL" id="RFS83691.1"/>
    </source>
</evidence>
<accession>A0A372GE85</accession>
<protein>
    <recommendedName>
        <fullName evidence="3">HEAT repeat domain-containing protein</fullName>
    </recommendedName>
</protein>
<sequence>MNVDLSQGDALALYEYAKRLLREHPDGPLPGQGLPLPDHDTYYRQPVPNSRAREAGAARIGAAVGAYFGGGADYADLCQTLVSVFCPPWHELISVLEPAISGVEFGRVLALGRRLTRTGTDRRPVQVGLVLLQGVAEAEDVDCISALAILGNSFSPSVVEILKRMPDPDTTLWWIARRTTAWARVYPVEALCRTTTDPAIKAWLLRHSVTDDPLSGYYAGEVAVSCDLRGALEVPEPDEALLDGAEAILHAMDRAGGMGPGLEHYHDAVPVLRRFLQFRESPPLRAALARLPPGPRDASP</sequence>
<name>A0A372GE85_9ACTN</name>
<proteinExistence type="predicted"/>
<dbReference type="Proteomes" id="UP000262882">
    <property type="component" value="Unassembled WGS sequence"/>
</dbReference>
<evidence type="ECO:0000313" key="2">
    <source>
        <dbReference type="Proteomes" id="UP000262882"/>
    </source>
</evidence>
<dbReference type="OrthoDB" id="8402552at2"/>
<keyword evidence="2" id="KW-1185">Reference proteome</keyword>
<comment type="caution">
    <text evidence="1">The sequence shown here is derived from an EMBL/GenBank/DDBJ whole genome shotgun (WGS) entry which is preliminary data.</text>
</comment>
<organism evidence="1 2">
    <name type="scientific">Actinomadura spongiicola</name>
    <dbReference type="NCBI Taxonomy" id="2303421"/>
    <lineage>
        <taxon>Bacteria</taxon>
        <taxon>Bacillati</taxon>
        <taxon>Actinomycetota</taxon>
        <taxon>Actinomycetes</taxon>
        <taxon>Streptosporangiales</taxon>
        <taxon>Thermomonosporaceae</taxon>
        <taxon>Actinomadura</taxon>
    </lineage>
</organism>